<organism evidence="2 3">
    <name type="scientific">Chaetoceros tenuissimus</name>
    <dbReference type="NCBI Taxonomy" id="426638"/>
    <lineage>
        <taxon>Eukaryota</taxon>
        <taxon>Sar</taxon>
        <taxon>Stramenopiles</taxon>
        <taxon>Ochrophyta</taxon>
        <taxon>Bacillariophyta</taxon>
        <taxon>Coscinodiscophyceae</taxon>
        <taxon>Chaetocerotophycidae</taxon>
        <taxon>Chaetocerotales</taxon>
        <taxon>Chaetocerotaceae</taxon>
        <taxon>Chaetoceros</taxon>
    </lineage>
</organism>
<feature type="region of interest" description="Disordered" evidence="1">
    <location>
        <begin position="68"/>
        <end position="88"/>
    </location>
</feature>
<dbReference type="Proteomes" id="UP001054902">
    <property type="component" value="Unassembled WGS sequence"/>
</dbReference>
<proteinExistence type="predicted"/>
<name>A0AAD3CLV9_9STRA</name>
<dbReference type="EMBL" id="BLLK01000023">
    <property type="protein sequence ID" value="GFH47470.1"/>
    <property type="molecule type" value="Genomic_DNA"/>
</dbReference>
<evidence type="ECO:0000313" key="3">
    <source>
        <dbReference type="Proteomes" id="UP001054902"/>
    </source>
</evidence>
<reference evidence="2 3" key="1">
    <citation type="journal article" date="2021" name="Sci. Rep.">
        <title>The genome of the diatom Chaetoceros tenuissimus carries an ancient integrated fragment of an extant virus.</title>
        <authorList>
            <person name="Hongo Y."/>
            <person name="Kimura K."/>
            <person name="Takaki Y."/>
            <person name="Yoshida Y."/>
            <person name="Baba S."/>
            <person name="Kobayashi G."/>
            <person name="Nagasaki K."/>
            <person name="Hano T."/>
            <person name="Tomaru Y."/>
        </authorList>
    </citation>
    <scope>NUCLEOTIDE SEQUENCE [LARGE SCALE GENOMIC DNA]</scope>
    <source>
        <strain evidence="2 3">NIES-3715</strain>
    </source>
</reference>
<evidence type="ECO:0000313" key="2">
    <source>
        <dbReference type="EMBL" id="GFH47470.1"/>
    </source>
</evidence>
<dbReference type="AlphaFoldDB" id="A0AAD3CLV9"/>
<sequence>MQSGHNHHFFVACMQCEELENENAKVRKDTNSTIFYRKSNMGNAQTKQSKLDHLADSNSVRCRHDRKVLSKEGKEENVGYRPRDPIDLNVKHPAHIQATEDSEHAVKIET</sequence>
<gene>
    <name evidence="2" type="ORF">CTEN210_03945</name>
</gene>
<comment type="caution">
    <text evidence="2">The sequence shown here is derived from an EMBL/GenBank/DDBJ whole genome shotgun (WGS) entry which is preliminary data.</text>
</comment>
<protein>
    <submittedName>
        <fullName evidence="2">Uncharacterized protein</fullName>
    </submittedName>
</protein>
<evidence type="ECO:0000256" key="1">
    <source>
        <dbReference type="SAM" id="MobiDB-lite"/>
    </source>
</evidence>
<keyword evidence="3" id="KW-1185">Reference proteome</keyword>
<accession>A0AAD3CLV9</accession>